<gene>
    <name evidence="7" type="ORF">AB0C36_34505</name>
</gene>
<dbReference type="InterPro" id="IPR001638">
    <property type="entry name" value="Solute-binding_3/MltF_N"/>
</dbReference>
<evidence type="ECO:0000256" key="1">
    <source>
        <dbReference type="ARBA" id="ARBA00010333"/>
    </source>
</evidence>
<evidence type="ECO:0000256" key="4">
    <source>
        <dbReference type="SAM" id="MobiDB-lite"/>
    </source>
</evidence>
<dbReference type="SMART" id="SM00062">
    <property type="entry name" value="PBPb"/>
    <property type="match status" value="1"/>
</dbReference>
<dbReference type="CDD" id="cd13690">
    <property type="entry name" value="PBP2_GluB"/>
    <property type="match status" value="1"/>
</dbReference>
<dbReference type="Pfam" id="PF00497">
    <property type="entry name" value="SBP_bac_3"/>
    <property type="match status" value="1"/>
</dbReference>
<feature type="region of interest" description="Disordered" evidence="4">
    <location>
        <begin position="25"/>
        <end position="52"/>
    </location>
</feature>
<keyword evidence="3 5" id="KW-0732">Signal</keyword>
<protein>
    <submittedName>
        <fullName evidence="7">Glutamate ABC transporter substrate-binding protein</fullName>
    </submittedName>
</protein>
<dbReference type="Gene3D" id="3.40.190.10">
    <property type="entry name" value="Periplasmic binding protein-like II"/>
    <property type="match status" value="2"/>
</dbReference>
<evidence type="ECO:0000256" key="3">
    <source>
        <dbReference type="ARBA" id="ARBA00022729"/>
    </source>
</evidence>
<dbReference type="PANTHER" id="PTHR30085:SF6">
    <property type="entry name" value="ABC TRANSPORTER GLUTAMINE-BINDING PROTEIN GLNH"/>
    <property type="match status" value="1"/>
</dbReference>
<evidence type="ECO:0000256" key="5">
    <source>
        <dbReference type="SAM" id="SignalP"/>
    </source>
</evidence>
<feature type="compositionally biased region" description="Pro residues" evidence="4">
    <location>
        <begin position="31"/>
        <end position="47"/>
    </location>
</feature>
<sequence>MTLRQVMAAAGIAALALLGAGCDGGGAEPKAQPPASAPRSTPPPPVYPVRDGVDLTASPTWKAARDRGHLVVGAKDDQPGLGYLDPATLRRSGFDIEIARMVSAQLGLDPARIEFRTIASANRETAIVNGEVDMYVGTYSITDDRKRSVAFAGPYYVSGQSLLVRRDEPAITGKDTIAGKKVCSAKGSTAFNRLQREFPETLAVFYDDYSQCVENLLTGLVDAVSTDEAILKGYAARSPDRLKVVGQPFTTENYGIGVPRDDAVFRTAVNEALRASTANGAWKAAYDATLGMSGVPAPPVPPLEP</sequence>
<comment type="caution">
    <text evidence="7">The sequence shown here is derived from an EMBL/GenBank/DDBJ whole genome shotgun (WGS) entry which is preliminary data.</text>
</comment>
<organism evidence="7 8">
    <name type="scientific">Streptodolium elevatio</name>
    <dbReference type="NCBI Taxonomy" id="3157996"/>
    <lineage>
        <taxon>Bacteria</taxon>
        <taxon>Bacillati</taxon>
        <taxon>Actinomycetota</taxon>
        <taxon>Actinomycetes</taxon>
        <taxon>Kitasatosporales</taxon>
        <taxon>Streptomycetaceae</taxon>
        <taxon>Streptodolium</taxon>
    </lineage>
</organism>
<dbReference type="EMBL" id="JBEZFP010000130">
    <property type="protein sequence ID" value="MEU8138597.1"/>
    <property type="molecule type" value="Genomic_DNA"/>
</dbReference>
<dbReference type="PANTHER" id="PTHR30085">
    <property type="entry name" value="AMINO ACID ABC TRANSPORTER PERMEASE"/>
    <property type="match status" value="1"/>
</dbReference>
<proteinExistence type="inferred from homology"/>
<feature type="signal peptide" evidence="5">
    <location>
        <begin position="1"/>
        <end position="19"/>
    </location>
</feature>
<evidence type="ECO:0000256" key="2">
    <source>
        <dbReference type="ARBA" id="ARBA00022448"/>
    </source>
</evidence>
<dbReference type="RefSeq" id="WP_358362184.1">
    <property type="nucleotide sequence ID" value="NZ_JBEZFP010000130.1"/>
</dbReference>
<evidence type="ECO:0000313" key="7">
    <source>
        <dbReference type="EMBL" id="MEU8138597.1"/>
    </source>
</evidence>
<comment type="similarity">
    <text evidence="1">Belongs to the bacterial solute-binding protein 3 family.</text>
</comment>
<dbReference type="InterPro" id="IPR051455">
    <property type="entry name" value="Bact_solute-bind_prot3"/>
</dbReference>
<keyword evidence="2" id="KW-0813">Transport</keyword>
<name>A0ABV3DT13_9ACTN</name>
<reference evidence="7 8" key="1">
    <citation type="submission" date="2024-06" db="EMBL/GenBank/DDBJ databases">
        <title>The Natural Products Discovery Center: Release of the First 8490 Sequenced Strains for Exploring Actinobacteria Biosynthetic Diversity.</title>
        <authorList>
            <person name="Kalkreuter E."/>
            <person name="Kautsar S.A."/>
            <person name="Yang D."/>
            <person name="Bader C.D."/>
            <person name="Teijaro C.N."/>
            <person name="Fluegel L."/>
            <person name="Davis C.M."/>
            <person name="Simpson J.R."/>
            <person name="Lauterbach L."/>
            <person name="Steele A.D."/>
            <person name="Gui C."/>
            <person name="Meng S."/>
            <person name="Li G."/>
            <person name="Viehrig K."/>
            <person name="Ye F."/>
            <person name="Su P."/>
            <person name="Kiefer A.F."/>
            <person name="Nichols A."/>
            <person name="Cepeda A.J."/>
            <person name="Yan W."/>
            <person name="Fan B."/>
            <person name="Jiang Y."/>
            <person name="Adhikari A."/>
            <person name="Zheng C.-J."/>
            <person name="Schuster L."/>
            <person name="Cowan T.M."/>
            <person name="Smanski M.J."/>
            <person name="Chevrette M.G."/>
            <person name="De Carvalho L.P.S."/>
            <person name="Shen B."/>
        </authorList>
    </citation>
    <scope>NUCLEOTIDE SEQUENCE [LARGE SCALE GENOMIC DNA]</scope>
    <source>
        <strain evidence="7 8">NPDC048946</strain>
    </source>
</reference>
<keyword evidence="8" id="KW-1185">Reference proteome</keyword>
<feature type="domain" description="Solute-binding protein family 3/N-terminal" evidence="6">
    <location>
        <begin position="69"/>
        <end position="293"/>
    </location>
</feature>
<dbReference type="SUPFAM" id="SSF53850">
    <property type="entry name" value="Periplasmic binding protein-like II"/>
    <property type="match status" value="1"/>
</dbReference>
<dbReference type="Proteomes" id="UP001551482">
    <property type="component" value="Unassembled WGS sequence"/>
</dbReference>
<dbReference type="PROSITE" id="PS51257">
    <property type="entry name" value="PROKAR_LIPOPROTEIN"/>
    <property type="match status" value="1"/>
</dbReference>
<feature type="chain" id="PRO_5045100139" evidence="5">
    <location>
        <begin position="20"/>
        <end position="305"/>
    </location>
</feature>
<evidence type="ECO:0000259" key="6">
    <source>
        <dbReference type="SMART" id="SM00062"/>
    </source>
</evidence>
<accession>A0ABV3DT13</accession>
<evidence type="ECO:0000313" key="8">
    <source>
        <dbReference type="Proteomes" id="UP001551482"/>
    </source>
</evidence>